<keyword evidence="4" id="KW-1185">Reference proteome</keyword>
<dbReference type="PANTHER" id="PTHR43349">
    <property type="entry name" value="PINORESINOL REDUCTASE-RELATED"/>
    <property type="match status" value="1"/>
</dbReference>
<gene>
    <name evidence="3" type="ORF">Sjap_010329</name>
</gene>
<dbReference type="SUPFAM" id="SSF51735">
    <property type="entry name" value="NAD(P)-binding Rossmann-fold domains"/>
    <property type="match status" value="1"/>
</dbReference>
<protein>
    <recommendedName>
        <fullName evidence="2">NmrA-like domain-containing protein</fullName>
    </recommendedName>
</protein>
<name>A0AAP0JBE5_9MAGN</name>
<dbReference type="PANTHER" id="PTHR43349:SF35">
    <property type="entry name" value="PHENYLCOUMARAN BENZYLIC ETHER REDUCTASE 1"/>
    <property type="match status" value="1"/>
</dbReference>
<dbReference type="InterPro" id="IPR036291">
    <property type="entry name" value="NAD(P)-bd_dom_sf"/>
</dbReference>
<evidence type="ECO:0000313" key="3">
    <source>
        <dbReference type="EMBL" id="KAK9129842.1"/>
    </source>
</evidence>
<dbReference type="Gene3D" id="3.90.25.10">
    <property type="entry name" value="UDP-galactose 4-epimerase, domain 1"/>
    <property type="match status" value="1"/>
</dbReference>
<sequence>MAIKQVDVVISTVGSGQISDQVNIISAIKEVGHIKRFNFRRFFPSEFGMDVDRAHAVDPIKTVFATKAKIRRTIEVEHIPYTIISNNFFAGYFLPTLGQARASGPSREKI</sequence>
<feature type="domain" description="NmrA-like" evidence="2">
    <location>
        <begin position="2"/>
        <end position="100"/>
    </location>
</feature>
<reference evidence="3 4" key="1">
    <citation type="submission" date="2024-01" db="EMBL/GenBank/DDBJ databases">
        <title>Genome assemblies of Stephania.</title>
        <authorList>
            <person name="Yang L."/>
        </authorList>
    </citation>
    <scope>NUCLEOTIDE SEQUENCE [LARGE SCALE GENOMIC DNA]</scope>
    <source>
        <strain evidence="3">QJT</strain>
        <tissue evidence="3">Leaf</tissue>
    </source>
</reference>
<evidence type="ECO:0000259" key="2">
    <source>
        <dbReference type="Pfam" id="PF05368"/>
    </source>
</evidence>
<comment type="similarity">
    <text evidence="1">Belongs to the NmrA-type oxidoreductase family. Isoflavone reductase subfamily.</text>
</comment>
<evidence type="ECO:0000313" key="4">
    <source>
        <dbReference type="Proteomes" id="UP001417504"/>
    </source>
</evidence>
<dbReference type="InterPro" id="IPR008030">
    <property type="entry name" value="NmrA-like"/>
</dbReference>
<accession>A0AAP0JBE5</accession>
<proteinExistence type="inferred from homology"/>
<dbReference type="AlphaFoldDB" id="A0AAP0JBE5"/>
<comment type="caution">
    <text evidence="3">The sequence shown here is derived from an EMBL/GenBank/DDBJ whole genome shotgun (WGS) entry which is preliminary data.</text>
</comment>
<dbReference type="InterPro" id="IPR050608">
    <property type="entry name" value="NmrA-type/Isoflavone_red_sf"/>
</dbReference>
<dbReference type="Gene3D" id="3.40.50.720">
    <property type="entry name" value="NAD(P)-binding Rossmann-like Domain"/>
    <property type="match status" value="1"/>
</dbReference>
<dbReference type="Pfam" id="PF05368">
    <property type="entry name" value="NmrA"/>
    <property type="match status" value="1"/>
</dbReference>
<dbReference type="EMBL" id="JBBNAE010000004">
    <property type="protein sequence ID" value="KAK9129842.1"/>
    <property type="molecule type" value="Genomic_DNA"/>
</dbReference>
<organism evidence="3 4">
    <name type="scientific">Stephania japonica</name>
    <dbReference type="NCBI Taxonomy" id="461633"/>
    <lineage>
        <taxon>Eukaryota</taxon>
        <taxon>Viridiplantae</taxon>
        <taxon>Streptophyta</taxon>
        <taxon>Embryophyta</taxon>
        <taxon>Tracheophyta</taxon>
        <taxon>Spermatophyta</taxon>
        <taxon>Magnoliopsida</taxon>
        <taxon>Ranunculales</taxon>
        <taxon>Menispermaceae</taxon>
        <taxon>Menispermoideae</taxon>
        <taxon>Cissampelideae</taxon>
        <taxon>Stephania</taxon>
    </lineage>
</organism>
<evidence type="ECO:0000256" key="1">
    <source>
        <dbReference type="ARBA" id="ARBA00005725"/>
    </source>
</evidence>
<dbReference type="Proteomes" id="UP001417504">
    <property type="component" value="Unassembled WGS sequence"/>
</dbReference>